<dbReference type="Pfam" id="PF12161">
    <property type="entry name" value="HsdM_N"/>
    <property type="match status" value="1"/>
</dbReference>
<keyword evidence="5" id="KW-0949">S-adenosyl-L-methionine</keyword>
<keyword evidence="8" id="KW-0175">Coiled coil</keyword>
<evidence type="ECO:0000256" key="8">
    <source>
        <dbReference type="SAM" id="Coils"/>
    </source>
</evidence>
<feature type="coiled-coil region" evidence="8">
    <location>
        <begin position="460"/>
        <end position="487"/>
    </location>
</feature>
<dbReference type="PANTHER" id="PTHR42933">
    <property type="entry name" value="SLR6095 PROTEIN"/>
    <property type="match status" value="1"/>
</dbReference>
<accession>A0A845QLR4</accession>
<dbReference type="EC" id="2.1.1.72" evidence="2"/>
<dbReference type="Proteomes" id="UP000446866">
    <property type="component" value="Unassembled WGS sequence"/>
</dbReference>
<dbReference type="PANTHER" id="PTHR42933:SF3">
    <property type="entry name" value="TYPE I RESTRICTION ENZYME MJAVIII METHYLASE SUBUNIT"/>
    <property type="match status" value="1"/>
</dbReference>
<evidence type="ECO:0000259" key="9">
    <source>
        <dbReference type="Pfam" id="PF02384"/>
    </source>
</evidence>
<keyword evidence="6" id="KW-0680">Restriction system</keyword>
<protein>
    <recommendedName>
        <fullName evidence="2">site-specific DNA-methyltransferase (adenine-specific)</fullName>
        <ecNumber evidence="2">2.1.1.72</ecNumber>
    </recommendedName>
</protein>
<dbReference type="InterPro" id="IPR029063">
    <property type="entry name" value="SAM-dependent_MTases_sf"/>
</dbReference>
<dbReference type="GO" id="GO:0009307">
    <property type="term" value="P:DNA restriction-modification system"/>
    <property type="evidence" value="ECO:0007669"/>
    <property type="project" value="UniProtKB-KW"/>
</dbReference>
<dbReference type="Pfam" id="PF02384">
    <property type="entry name" value="N6_Mtase"/>
    <property type="match status" value="1"/>
</dbReference>
<feature type="domain" description="N6 adenine-specific DNA methyltransferase N-terminal" evidence="10">
    <location>
        <begin position="6"/>
        <end position="131"/>
    </location>
</feature>
<sequence>MITGELKNKIDGIWDIFWSSGMTNPLTVIEQITYLMFIKILDDNELKKEANAAAFDMPVVNPVFDEEHQCCRWHKFRHFEADAMFRNMTDKVFPFIKEELHAGKDTAFAKYMKDALFLVPTPRVLVRVVDALDSLDLDNKDIMGDVYEYLLSQMATSGTNGQFRTPRHIIRMMAELMKPGLEDTICDPAMGSAGFICEAARYISENYETELMKTENKKHYATTMFSGFDTDQTMLRIGAMNMMLHGVEAPNISWQDSLSEDNTHRDEYSLIMTNPPFTGSLDKETIAKDLLALASTKKTELLFLALFLKSLKVGGRCASIVPDGVLFGSSKAHKAVRKEIVENNRLEAVISMPSGVFKPYAGVSTAILIFTKTGTGGTDKVWFYDMKSDGFSLDDKRSPIDNSDIPDIIERFHSLDKEEARERTEQSFFVPIDEIKDNDYDLSINKYKKTEYIPVEYPPTSEIMAEIKELNQQIESELKELEKLLEL</sequence>
<evidence type="ECO:0000256" key="5">
    <source>
        <dbReference type="ARBA" id="ARBA00022691"/>
    </source>
</evidence>
<dbReference type="AlphaFoldDB" id="A0A845QLR4"/>
<evidence type="ECO:0000256" key="3">
    <source>
        <dbReference type="ARBA" id="ARBA00022603"/>
    </source>
</evidence>
<dbReference type="PRINTS" id="PR00507">
    <property type="entry name" value="N12N6MTFRASE"/>
</dbReference>
<dbReference type="GO" id="GO:0008170">
    <property type="term" value="F:N-methyltransferase activity"/>
    <property type="evidence" value="ECO:0007669"/>
    <property type="project" value="InterPro"/>
</dbReference>
<dbReference type="InterPro" id="IPR038333">
    <property type="entry name" value="T1MK-like_N_sf"/>
</dbReference>
<comment type="similarity">
    <text evidence="1">Belongs to the N(4)/N(6)-methyltransferase family.</text>
</comment>
<reference evidence="11 12" key="1">
    <citation type="submission" date="2018-08" db="EMBL/GenBank/DDBJ databases">
        <title>Murine metabolic-syndrome-specific gut microbial biobank.</title>
        <authorList>
            <person name="Liu C."/>
        </authorList>
    </citation>
    <scope>NUCLEOTIDE SEQUENCE [LARGE SCALE GENOMIC DNA]</scope>
    <source>
        <strain evidence="11 12">28</strain>
    </source>
</reference>
<dbReference type="GO" id="GO:0009007">
    <property type="term" value="F:site-specific DNA-methyltransferase (adenine-specific) activity"/>
    <property type="evidence" value="ECO:0007669"/>
    <property type="project" value="UniProtKB-EC"/>
</dbReference>
<dbReference type="Gene3D" id="1.20.1260.30">
    <property type="match status" value="1"/>
</dbReference>
<dbReference type="InterPro" id="IPR022749">
    <property type="entry name" value="D12N6_MeTrfase_N"/>
</dbReference>
<dbReference type="RefSeq" id="WP_160202352.1">
    <property type="nucleotide sequence ID" value="NZ_QXWK01000018.1"/>
</dbReference>
<dbReference type="InterPro" id="IPR003356">
    <property type="entry name" value="DNA_methylase_A-5"/>
</dbReference>
<keyword evidence="12" id="KW-1185">Reference proteome</keyword>
<comment type="catalytic activity">
    <reaction evidence="7">
        <text>a 2'-deoxyadenosine in DNA + S-adenosyl-L-methionine = an N(6)-methyl-2'-deoxyadenosine in DNA + S-adenosyl-L-homocysteine + H(+)</text>
        <dbReference type="Rhea" id="RHEA:15197"/>
        <dbReference type="Rhea" id="RHEA-COMP:12418"/>
        <dbReference type="Rhea" id="RHEA-COMP:12419"/>
        <dbReference type="ChEBI" id="CHEBI:15378"/>
        <dbReference type="ChEBI" id="CHEBI:57856"/>
        <dbReference type="ChEBI" id="CHEBI:59789"/>
        <dbReference type="ChEBI" id="CHEBI:90615"/>
        <dbReference type="ChEBI" id="CHEBI:90616"/>
        <dbReference type="EC" id="2.1.1.72"/>
    </reaction>
</comment>
<evidence type="ECO:0000313" key="11">
    <source>
        <dbReference type="EMBL" id="NBH62065.1"/>
    </source>
</evidence>
<dbReference type="EMBL" id="QXWK01000018">
    <property type="protein sequence ID" value="NBH62065.1"/>
    <property type="molecule type" value="Genomic_DNA"/>
</dbReference>
<keyword evidence="3 11" id="KW-0489">Methyltransferase</keyword>
<evidence type="ECO:0000256" key="4">
    <source>
        <dbReference type="ARBA" id="ARBA00022679"/>
    </source>
</evidence>
<keyword evidence="4 11" id="KW-0808">Transferase</keyword>
<evidence type="ECO:0000256" key="7">
    <source>
        <dbReference type="ARBA" id="ARBA00047942"/>
    </source>
</evidence>
<proteinExistence type="inferred from homology"/>
<gene>
    <name evidence="11" type="ORF">D0435_10420</name>
</gene>
<evidence type="ECO:0000256" key="2">
    <source>
        <dbReference type="ARBA" id="ARBA00011900"/>
    </source>
</evidence>
<evidence type="ECO:0000313" key="12">
    <source>
        <dbReference type="Proteomes" id="UP000446866"/>
    </source>
</evidence>
<comment type="caution">
    <text evidence="11">The sequence shown here is derived from an EMBL/GenBank/DDBJ whole genome shotgun (WGS) entry which is preliminary data.</text>
</comment>
<feature type="domain" description="DNA methylase adenine-specific" evidence="9">
    <location>
        <begin position="139"/>
        <end position="451"/>
    </location>
</feature>
<evidence type="ECO:0000259" key="10">
    <source>
        <dbReference type="Pfam" id="PF12161"/>
    </source>
</evidence>
<dbReference type="GO" id="GO:0032259">
    <property type="term" value="P:methylation"/>
    <property type="evidence" value="ECO:0007669"/>
    <property type="project" value="UniProtKB-KW"/>
</dbReference>
<dbReference type="SUPFAM" id="SSF53335">
    <property type="entry name" value="S-adenosyl-L-methionine-dependent methyltransferases"/>
    <property type="match status" value="1"/>
</dbReference>
<evidence type="ECO:0000256" key="1">
    <source>
        <dbReference type="ARBA" id="ARBA00006594"/>
    </source>
</evidence>
<dbReference type="Gene3D" id="3.40.50.150">
    <property type="entry name" value="Vaccinia Virus protein VP39"/>
    <property type="match status" value="1"/>
</dbReference>
<dbReference type="InterPro" id="IPR051537">
    <property type="entry name" value="DNA_Adenine_Mtase"/>
</dbReference>
<organism evidence="11 12">
    <name type="scientific">Anaerotruncus colihominis</name>
    <dbReference type="NCBI Taxonomy" id="169435"/>
    <lineage>
        <taxon>Bacteria</taxon>
        <taxon>Bacillati</taxon>
        <taxon>Bacillota</taxon>
        <taxon>Clostridia</taxon>
        <taxon>Eubacteriales</taxon>
        <taxon>Oscillospiraceae</taxon>
        <taxon>Anaerotruncus</taxon>
    </lineage>
</organism>
<name>A0A845QLR4_9FIRM</name>
<evidence type="ECO:0000256" key="6">
    <source>
        <dbReference type="ARBA" id="ARBA00022747"/>
    </source>
</evidence>
<dbReference type="GO" id="GO:0003677">
    <property type="term" value="F:DNA binding"/>
    <property type="evidence" value="ECO:0007669"/>
    <property type="project" value="InterPro"/>
</dbReference>